<evidence type="ECO:0000256" key="2">
    <source>
        <dbReference type="ARBA" id="ARBA00012254"/>
    </source>
</evidence>
<evidence type="ECO:0000256" key="3">
    <source>
        <dbReference type="ARBA" id="ARBA00022679"/>
    </source>
</evidence>
<dbReference type="GO" id="GO:0004644">
    <property type="term" value="F:phosphoribosylglycinamide formyltransferase activity"/>
    <property type="evidence" value="ECO:0007669"/>
    <property type="project" value="UniProtKB-EC"/>
</dbReference>
<dbReference type="EMBL" id="VSSQ01089819">
    <property type="protein sequence ID" value="MPN35940.1"/>
    <property type="molecule type" value="Genomic_DNA"/>
</dbReference>
<dbReference type="PANTHER" id="PTHR43369:SF2">
    <property type="entry name" value="PHOSPHORIBOSYLGLYCINAMIDE FORMYLTRANSFERASE"/>
    <property type="match status" value="1"/>
</dbReference>
<accession>A0A645HB49</accession>
<keyword evidence="3 6" id="KW-0808">Transferase</keyword>
<dbReference type="InterPro" id="IPR036477">
    <property type="entry name" value="Formyl_transf_N_sf"/>
</dbReference>
<dbReference type="GO" id="GO:0006189">
    <property type="term" value="P:'de novo' IMP biosynthetic process"/>
    <property type="evidence" value="ECO:0007669"/>
    <property type="project" value="TreeGrafter"/>
</dbReference>
<dbReference type="SUPFAM" id="SSF53328">
    <property type="entry name" value="Formyltransferase"/>
    <property type="match status" value="1"/>
</dbReference>
<sequence>MEDIRNWETTLNPKVSLVLSNKKDAFVLQRAANLNVQSLVFSPSQLREPGEVVQKALEKNNINLVILAGFLLKMPDHLVEQYDRRIINVHPSLLPKYGGKGMYGDKVHATVIAAGENESGITIHLVDHEYDNGTHLFQAKCPVIKEDTAQTLATRIHQLEKDHFPRVICEYIIKLRKESYL</sequence>
<keyword evidence="4" id="KW-0658">Purine biosynthesis</keyword>
<dbReference type="InterPro" id="IPR002376">
    <property type="entry name" value="Formyl_transf_N"/>
</dbReference>
<dbReference type="GO" id="GO:0005829">
    <property type="term" value="C:cytosol"/>
    <property type="evidence" value="ECO:0007669"/>
    <property type="project" value="TreeGrafter"/>
</dbReference>
<comment type="caution">
    <text evidence="6">The sequence shown here is derived from an EMBL/GenBank/DDBJ whole genome shotgun (WGS) entry which is preliminary data.</text>
</comment>
<gene>
    <name evidence="6" type="primary">purN_47</name>
    <name evidence="6" type="ORF">SDC9_183445</name>
</gene>
<dbReference type="AlphaFoldDB" id="A0A645HB49"/>
<protein>
    <recommendedName>
        <fullName evidence="2">phosphoribosylglycinamide formyltransferase 1</fullName>
        <ecNumber evidence="2">2.1.2.2</ecNumber>
    </recommendedName>
</protein>
<evidence type="ECO:0000256" key="1">
    <source>
        <dbReference type="ARBA" id="ARBA00005054"/>
    </source>
</evidence>
<dbReference type="PANTHER" id="PTHR43369">
    <property type="entry name" value="PHOSPHORIBOSYLGLYCINAMIDE FORMYLTRANSFERASE"/>
    <property type="match status" value="1"/>
</dbReference>
<evidence type="ECO:0000313" key="6">
    <source>
        <dbReference type="EMBL" id="MPN35940.1"/>
    </source>
</evidence>
<proteinExistence type="predicted"/>
<evidence type="ECO:0000259" key="5">
    <source>
        <dbReference type="Pfam" id="PF00551"/>
    </source>
</evidence>
<comment type="pathway">
    <text evidence="1">Purine metabolism; IMP biosynthesis via de novo pathway; N(2)-formyl-N(1)-(5-phospho-D-ribosyl)glycinamide from N(1)-(5-phospho-D-ribosyl)glycinamide (10-formyl THF route): step 1/1.</text>
</comment>
<dbReference type="EC" id="2.1.2.2" evidence="2"/>
<evidence type="ECO:0000256" key="4">
    <source>
        <dbReference type="ARBA" id="ARBA00022755"/>
    </source>
</evidence>
<dbReference type="Pfam" id="PF00551">
    <property type="entry name" value="Formyl_trans_N"/>
    <property type="match status" value="1"/>
</dbReference>
<reference evidence="6" key="1">
    <citation type="submission" date="2019-08" db="EMBL/GenBank/DDBJ databases">
        <authorList>
            <person name="Kucharzyk K."/>
            <person name="Murdoch R.W."/>
            <person name="Higgins S."/>
            <person name="Loffler F."/>
        </authorList>
    </citation>
    <scope>NUCLEOTIDE SEQUENCE</scope>
</reference>
<name>A0A645HB49_9ZZZZ</name>
<dbReference type="Gene3D" id="3.40.50.170">
    <property type="entry name" value="Formyl transferase, N-terminal domain"/>
    <property type="match status" value="1"/>
</dbReference>
<feature type="domain" description="Formyl transferase N-terminal" evidence="5">
    <location>
        <begin position="11"/>
        <end position="168"/>
    </location>
</feature>
<organism evidence="6">
    <name type="scientific">bioreactor metagenome</name>
    <dbReference type="NCBI Taxonomy" id="1076179"/>
    <lineage>
        <taxon>unclassified sequences</taxon>
        <taxon>metagenomes</taxon>
        <taxon>ecological metagenomes</taxon>
    </lineage>
</organism>